<dbReference type="Pfam" id="PF13561">
    <property type="entry name" value="adh_short_C2"/>
    <property type="match status" value="1"/>
</dbReference>
<dbReference type="SUPFAM" id="SSF51735">
    <property type="entry name" value="NAD(P)-binding Rossmann-fold domains"/>
    <property type="match status" value="1"/>
</dbReference>
<proteinExistence type="inferred from homology"/>
<dbReference type="Proteomes" id="UP000575083">
    <property type="component" value="Unassembled WGS sequence"/>
</dbReference>
<comment type="similarity">
    <text evidence="1">Belongs to the short-chain dehydrogenases/reductases (SDR) family.</text>
</comment>
<protein>
    <submittedName>
        <fullName evidence="2">NAD(P)-dependent dehydrogenase (Short-subunit alcohol dehydrogenase family)</fullName>
    </submittedName>
</protein>
<organism evidence="2 3">
    <name type="scientific">Acidovorax soli</name>
    <dbReference type="NCBI Taxonomy" id="592050"/>
    <lineage>
        <taxon>Bacteria</taxon>
        <taxon>Pseudomonadati</taxon>
        <taxon>Pseudomonadota</taxon>
        <taxon>Betaproteobacteria</taxon>
        <taxon>Burkholderiales</taxon>
        <taxon>Comamonadaceae</taxon>
        <taxon>Acidovorax</taxon>
    </lineage>
</organism>
<dbReference type="AlphaFoldDB" id="A0A7X0PK50"/>
<evidence type="ECO:0000313" key="2">
    <source>
        <dbReference type="EMBL" id="MBB6562881.1"/>
    </source>
</evidence>
<reference evidence="2 3" key="1">
    <citation type="submission" date="2020-08" db="EMBL/GenBank/DDBJ databases">
        <title>Functional genomics of gut bacteria from endangered species of beetles.</title>
        <authorList>
            <person name="Carlos-Shanley C."/>
        </authorList>
    </citation>
    <scope>NUCLEOTIDE SEQUENCE [LARGE SCALE GENOMIC DNA]</scope>
    <source>
        <strain evidence="2 3">S00198</strain>
    </source>
</reference>
<dbReference type="Gene3D" id="3.40.50.720">
    <property type="entry name" value="NAD(P)-binding Rossmann-like Domain"/>
    <property type="match status" value="1"/>
</dbReference>
<evidence type="ECO:0000313" key="3">
    <source>
        <dbReference type="Proteomes" id="UP000575083"/>
    </source>
</evidence>
<dbReference type="CDD" id="cd05233">
    <property type="entry name" value="SDR_c"/>
    <property type="match status" value="1"/>
</dbReference>
<dbReference type="InterPro" id="IPR002347">
    <property type="entry name" value="SDR_fam"/>
</dbReference>
<dbReference type="PANTHER" id="PTHR42879">
    <property type="entry name" value="3-OXOACYL-(ACYL-CARRIER-PROTEIN) REDUCTASE"/>
    <property type="match status" value="1"/>
</dbReference>
<sequence>MSNPSASLAGLSVLITGGGTGIGAAVAQQCVAAGARVALMGRRLAPLQAVAQPLGALAVAGDAADAADVRRALAQVRDAHGGIDVLVANAGGHGIGNALGTDDASWALSARLNLDTAFVCAREALPGLMERRGNIVILSSLAGHFAGPDAVGYVTMKHALIGLTRSLARDYGRHGVRANAVCPGWVRTDMADEQMAVLVQRHGLTGVDAAYDLVTRHVPLGRPATPDDVAQAVLFLASPQAAMVSGSALMVDGGASAVDLPTLAFAE</sequence>
<accession>A0A7X0PK50</accession>
<dbReference type="PRINTS" id="PR00080">
    <property type="entry name" value="SDRFAMILY"/>
</dbReference>
<keyword evidence="3" id="KW-1185">Reference proteome</keyword>
<dbReference type="PANTHER" id="PTHR42879:SF2">
    <property type="entry name" value="3-OXOACYL-[ACYL-CARRIER-PROTEIN] REDUCTASE FABG"/>
    <property type="match status" value="1"/>
</dbReference>
<evidence type="ECO:0000256" key="1">
    <source>
        <dbReference type="ARBA" id="ARBA00006484"/>
    </source>
</evidence>
<dbReference type="FunFam" id="3.40.50.720:FF:000084">
    <property type="entry name" value="Short-chain dehydrogenase reductase"/>
    <property type="match status" value="1"/>
</dbReference>
<dbReference type="InterPro" id="IPR050259">
    <property type="entry name" value="SDR"/>
</dbReference>
<dbReference type="RefSeq" id="WP_311773867.1">
    <property type="nucleotide sequence ID" value="NZ_JACHLK010000015.1"/>
</dbReference>
<gene>
    <name evidence="2" type="ORF">HNP48_005598</name>
</gene>
<dbReference type="PRINTS" id="PR00081">
    <property type="entry name" value="GDHRDH"/>
</dbReference>
<dbReference type="InterPro" id="IPR036291">
    <property type="entry name" value="NAD(P)-bd_dom_sf"/>
</dbReference>
<name>A0A7X0PK50_9BURK</name>
<comment type="caution">
    <text evidence="2">The sequence shown here is derived from an EMBL/GenBank/DDBJ whole genome shotgun (WGS) entry which is preliminary data.</text>
</comment>
<dbReference type="EMBL" id="JACHLK010000015">
    <property type="protein sequence ID" value="MBB6562881.1"/>
    <property type="molecule type" value="Genomic_DNA"/>
</dbReference>